<gene>
    <name evidence="8" type="ORF">COW36_05190</name>
</gene>
<dbReference type="Gene3D" id="2.60.120.620">
    <property type="entry name" value="q2cbj1_9rhob like domain"/>
    <property type="match status" value="1"/>
</dbReference>
<evidence type="ECO:0000256" key="5">
    <source>
        <dbReference type="ARBA" id="ARBA00023002"/>
    </source>
</evidence>
<evidence type="ECO:0000259" key="7">
    <source>
        <dbReference type="PROSITE" id="PS51471"/>
    </source>
</evidence>
<dbReference type="AlphaFoldDB" id="A0A2M7G9H2"/>
<dbReference type="Proteomes" id="UP000231019">
    <property type="component" value="Unassembled WGS sequence"/>
</dbReference>
<evidence type="ECO:0000256" key="6">
    <source>
        <dbReference type="ARBA" id="ARBA00023004"/>
    </source>
</evidence>
<dbReference type="InterPro" id="IPR044862">
    <property type="entry name" value="Pro_4_hyd_alph_FE2OG_OXY"/>
</dbReference>
<comment type="cofactor">
    <cofactor evidence="1">
        <name>L-ascorbate</name>
        <dbReference type="ChEBI" id="CHEBI:38290"/>
    </cofactor>
</comment>
<comment type="caution">
    <text evidence="8">The sequence shown here is derived from an EMBL/GenBank/DDBJ whole genome shotgun (WGS) entry which is preliminary data.</text>
</comment>
<dbReference type="PROSITE" id="PS51471">
    <property type="entry name" value="FE2OG_OXY"/>
    <property type="match status" value="1"/>
</dbReference>
<dbReference type="GO" id="GO:0016705">
    <property type="term" value="F:oxidoreductase activity, acting on paired donors, with incorporation or reduction of molecular oxygen"/>
    <property type="evidence" value="ECO:0007669"/>
    <property type="project" value="InterPro"/>
</dbReference>
<protein>
    <recommendedName>
        <fullName evidence="7">Fe2OG dioxygenase domain-containing protein</fullName>
    </recommendedName>
</protein>
<evidence type="ECO:0000256" key="3">
    <source>
        <dbReference type="ARBA" id="ARBA00022896"/>
    </source>
</evidence>
<organism evidence="8 9">
    <name type="scientific">bacterium (Candidatus Blackallbacteria) CG17_big_fil_post_rev_8_21_14_2_50_48_46</name>
    <dbReference type="NCBI Taxonomy" id="2014261"/>
    <lineage>
        <taxon>Bacteria</taxon>
        <taxon>Candidatus Blackallbacteria</taxon>
    </lineage>
</organism>
<evidence type="ECO:0000256" key="2">
    <source>
        <dbReference type="ARBA" id="ARBA00022723"/>
    </source>
</evidence>
<evidence type="ECO:0000256" key="4">
    <source>
        <dbReference type="ARBA" id="ARBA00022964"/>
    </source>
</evidence>
<evidence type="ECO:0000313" key="8">
    <source>
        <dbReference type="EMBL" id="PIW18691.1"/>
    </source>
</evidence>
<accession>A0A2M7G9H2</accession>
<name>A0A2M7G9H2_9BACT</name>
<sequence length="202" mass="23365">MLNPMPNSPIQTLQWMVEQRLLLFMPDFLALEDRQLFLAEARNSPVLPAPVDEYAQTQERPVQRQTQLLEISASLEQESKQRFAQVAPFVNQHFGLELQRQERPQFLRYAVGDFFKPHTDSYDHPIYRERRISFILCLNDHADYQGGRLAFFLRHPSQPERFLGVPVPPAAGLLIAFRSDLLHEVSPVTAGERLTVVTWLAE</sequence>
<dbReference type="EMBL" id="PFFQ01000012">
    <property type="protein sequence ID" value="PIW18691.1"/>
    <property type="molecule type" value="Genomic_DNA"/>
</dbReference>
<proteinExistence type="predicted"/>
<keyword evidence="5" id="KW-0560">Oxidoreductase</keyword>
<dbReference type="GO" id="GO:0031418">
    <property type="term" value="F:L-ascorbic acid binding"/>
    <property type="evidence" value="ECO:0007669"/>
    <property type="project" value="UniProtKB-KW"/>
</dbReference>
<keyword evidence="4" id="KW-0223">Dioxygenase</keyword>
<dbReference type="InterPro" id="IPR005123">
    <property type="entry name" value="Oxoglu/Fe-dep_dioxygenase_dom"/>
</dbReference>
<dbReference type="SMART" id="SM00702">
    <property type="entry name" value="P4Hc"/>
    <property type="match status" value="1"/>
</dbReference>
<dbReference type="GO" id="GO:0051213">
    <property type="term" value="F:dioxygenase activity"/>
    <property type="evidence" value="ECO:0007669"/>
    <property type="project" value="UniProtKB-KW"/>
</dbReference>
<dbReference type="Pfam" id="PF13640">
    <property type="entry name" value="2OG-FeII_Oxy_3"/>
    <property type="match status" value="1"/>
</dbReference>
<feature type="domain" description="Fe2OG dioxygenase" evidence="7">
    <location>
        <begin position="100"/>
        <end position="202"/>
    </location>
</feature>
<evidence type="ECO:0000256" key="1">
    <source>
        <dbReference type="ARBA" id="ARBA00001961"/>
    </source>
</evidence>
<reference evidence="8 9" key="1">
    <citation type="submission" date="2017-09" db="EMBL/GenBank/DDBJ databases">
        <title>Depth-based differentiation of microbial function through sediment-hosted aquifers and enrichment of novel symbionts in the deep terrestrial subsurface.</title>
        <authorList>
            <person name="Probst A.J."/>
            <person name="Ladd B."/>
            <person name="Jarett J.K."/>
            <person name="Geller-Mcgrath D.E."/>
            <person name="Sieber C.M."/>
            <person name="Emerson J.B."/>
            <person name="Anantharaman K."/>
            <person name="Thomas B.C."/>
            <person name="Malmstrom R."/>
            <person name="Stieglmeier M."/>
            <person name="Klingl A."/>
            <person name="Woyke T."/>
            <person name="Ryan C.M."/>
            <person name="Banfield J.F."/>
        </authorList>
    </citation>
    <scope>NUCLEOTIDE SEQUENCE [LARGE SCALE GENOMIC DNA]</scope>
    <source>
        <strain evidence="8">CG17_big_fil_post_rev_8_21_14_2_50_48_46</strain>
    </source>
</reference>
<dbReference type="InterPro" id="IPR006620">
    <property type="entry name" value="Pro_4_hyd_alph"/>
</dbReference>
<evidence type="ECO:0000313" key="9">
    <source>
        <dbReference type="Proteomes" id="UP000231019"/>
    </source>
</evidence>
<keyword evidence="2" id="KW-0479">Metal-binding</keyword>
<keyword evidence="3" id="KW-0847">Vitamin C</keyword>
<dbReference type="GO" id="GO:0005506">
    <property type="term" value="F:iron ion binding"/>
    <property type="evidence" value="ECO:0007669"/>
    <property type="project" value="InterPro"/>
</dbReference>
<keyword evidence="6" id="KW-0408">Iron</keyword>